<dbReference type="RefSeq" id="WP_183442705.1">
    <property type="nucleotide sequence ID" value="NZ_JACHXD010000012.1"/>
</dbReference>
<dbReference type="AlphaFoldDB" id="A0A7W5BDK1"/>
<protein>
    <submittedName>
        <fullName evidence="2">Uncharacterized protein</fullName>
    </submittedName>
</protein>
<sequence>MKTIFRLVCIALAGYCLCAMPVSAHNQVIHQKMTDLSYQMMVFVQNSGLDQVEGNDPKWRAFLQRVKAAPDKYKTRSSQLGELKPPKWANCALEPVNWNTTLAGVPYPPSWDFNGNGGCGVDMKWALSLDGVGASNHIGTVLGLWAAMPDEENDNTHLWIRLTNAAWAGAVRNVIKDAAEETLTVILLPIVCFIDVLRGDSKHCGKHAKGWRIASIWWMKSTAGSQALVISAMAIGWGSGISSI</sequence>
<feature type="signal peptide" evidence="1">
    <location>
        <begin position="1"/>
        <end position="24"/>
    </location>
</feature>
<organism evidence="2 3">
    <name type="scientific">Pseudoduganella violacea</name>
    <dbReference type="NCBI Taxonomy" id="1715466"/>
    <lineage>
        <taxon>Bacteria</taxon>
        <taxon>Pseudomonadati</taxon>
        <taxon>Pseudomonadota</taxon>
        <taxon>Betaproteobacteria</taxon>
        <taxon>Burkholderiales</taxon>
        <taxon>Oxalobacteraceae</taxon>
        <taxon>Telluria group</taxon>
        <taxon>Pseudoduganella</taxon>
    </lineage>
</organism>
<accession>A0A7W5BDK1</accession>
<keyword evidence="1" id="KW-0732">Signal</keyword>
<evidence type="ECO:0000313" key="2">
    <source>
        <dbReference type="EMBL" id="MBB3120963.1"/>
    </source>
</evidence>
<feature type="chain" id="PRO_5031166025" evidence="1">
    <location>
        <begin position="25"/>
        <end position="244"/>
    </location>
</feature>
<reference evidence="2 3" key="1">
    <citation type="submission" date="2020-08" db="EMBL/GenBank/DDBJ databases">
        <title>Genomic Encyclopedia of Type Strains, Phase III (KMG-III): the genomes of soil and plant-associated and newly described type strains.</title>
        <authorList>
            <person name="Whitman W."/>
        </authorList>
    </citation>
    <scope>NUCLEOTIDE SEQUENCE [LARGE SCALE GENOMIC DNA]</scope>
    <source>
        <strain evidence="2 3">CECT 8897</strain>
    </source>
</reference>
<proteinExistence type="predicted"/>
<evidence type="ECO:0000313" key="3">
    <source>
        <dbReference type="Proteomes" id="UP000541535"/>
    </source>
</evidence>
<evidence type="ECO:0000256" key="1">
    <source>
        <dbReference type="SAM" id="SignalP"/>
    </source>
</evidence>
<gene>
    <name evidence="2" type="ORF">FHS03_004036</name>
</gene>
<dbReference type="EMBL" id="JACHXD010000012">
    <property type="protein sequence ID" value="MBB3120963.1"/>
    <property type="molecule type" value="Genomic_DNA"/>
</dbReference>
<dbReference type="Proteomes" id="UP000541535">
    <property type="component" value="Unassembled WGS sequence"/>
</dbReference>
<comment type="caution">
    <text evidence="2">The sequence shown here is derived from an EMBL/GenBank/DDBJ whole genome shotgun (WGS) entry which is preliminary data.</text>
</comment>
<keyword evidence="3" id="KW-1185">Reference proteome</keyword>
<name>A0A7W5BDK1_9BURK</name>